<name>A0A0A9B2Z6_ARUDO</name>
<sequence>MEFNMTMCKSRCRLGSLETGAMEETSGHVTVGLKHRISVVPECR</sequence>
<accession>A0A0A9B2Z6</accession>
<proteinExistence type="predicted"/>
<protein>
    <submittedName>
        <fullName evidence="1">Uncharacterized protein</fullName>
    </submittedName>
</protein>
<reference evidence="1" key="1">
    <citation type="submission" date="2014-09" db="EMBL/GenBank/DDBJ databases">
        <authorList>
            <person name="Magalhaes I.L.F."/>
            <person name="Oliveira U."/>
            <person name="Santos F.R."/>
            <person name="Vidigal T.H.D.A."/>
            <person name="Brescovit A.D."/>
            <person name="Santos A.J."/>
        </authorList>
    </citation>
    <scope>NUCLEOTIDE SEQUENCE</scope>
    <source>
        <tissue evidence="1">Shoot tissue taken approximately 20 cm above the soil surface</tissue>
    </source>
</reference>
<reference evidence="1" key="2">
    <citation type="journal article" date="2015" name="Data Brief">
        <title>Shoot transcriptome of the giant reed, Arundo donax.</title>
        <authorList>
            <person name="Barrero R.A."/>
            <person name="Guerrero F.D."/>
            <person name="Moolhuijzen P."/>
            <person name="Goolsby J.A."/>
            <person name="Tidwell J."/>
            <person name="Bellgard S.E."/>
            <person name="Bellgard M.I."/>
        </authorList>
    </citation>
    <scope>NUCLEOTIDE SEQUENCE</scope>
    <source>
        <tissue evidence="1">Shoot tissue taken approximately 20 cm above the soil surface</tissue>
    </source>
</reference>
<dbReference type="AlphaFoldDB" id="A0A0A9B2Z6"/>
<dbReference type="EMBL" id="GBRH01242360">
    <property type="protein sequence ID" value="JAD55535.1"/>
    <property type="molecule type" value="Transcribed_RNA"/>
</dbReference>
<organism evidence="1">
    <name type="scientific">Arundo donax</name>
    <name type="common">Giant reed</name>
    <name type="synonym">Donax arundinaceus</name>
    <dbReference type="NCBI Taxonomy" id="35708"/>
    <lineage>
        <taxon>Eukaryota</taxon>
        <taxon>Viridiplantae</taxon>
        <taxon>Streptophyta</taxon>
        <taxon>Embryophyta</taxon>
        <taxon>Tracheophyta</taxon>
        <taxon>Spermatophyta</taxon>
        <taxon>Magnoliopsida</taxon>
        <taxon>Liliopsida</taxon>
        <taxon>Poales</taxon>
        <taxon>Poaceae</taxon>
        <taxon>PACMAD clade</taxon>
        <taxon>Arundinoideae</taxon>
        <taxon>Arundineae</taxon>
        <taxon>Arundo</taxon>
    </lineage>
</organism>
<evidence type="ECO:0000313" key="1">
    <source>
        <dbReference type="EMBL" id="JAD55535.1"/>
    </source>
</evidence>